<feature type="domain" description="DUF4434" evidence="1">
    <location>
        <begin position="44"/>
        <end position="321"/>
    </location>
</feature>
<reference evidence="2 3" key="1">
    <citation type="journal article" date="2007" name="Appl. Environ. Microbiol.">
        <title>Rhizobial factors required for stem nodule maturation and maintenance in Sesbania rostrata-Azorhizobium caulinodans ORS571 symbiosis.</title>
        <authorList>
            <person name="Suzuki S."/>
            <person name="Aono T."/>
            <person name="Lee KB."/>
            <person name="Suzuki T."/>
            <person name="Liu CT."/>
            <person name="Miwa H."/>
            <person name="Wakao S."/>
            <person name="Iki T."/>
            <person name="Oyaizu H."/>
        </authorList>
    </citation>
    <scope>NUCLEOTIDE SEQUENCE [LARGE SCALE GENOMIC DNA]</scope>
    <source>
        <strain evidence="3">ATCC 43989 / DSM 5975 / JCM 20966 / LMG 6465 / NBRC 14845 / NCIMB 13405 / ORS 571</strain>
    </source>
</reference>
<organism evidence="2 3">
    <name type="scientific">Azorhizobium caulinodans (strain ATCC 43989 / DSM 5975 / JCM 20966 / LMG 6465 / NBRC 14845 / NCIMB 13405 / ORS 571)</name>
    <dbReference type="NCBI Taxonomy" id="438753"/>
    <lineage>
        <taxon>Bacteria</taxon>
        <taxon>Pseudomonadati</taxon>
        <taxon>Pseudomonadota</taxon>
        <taxon>Alphaproteobacteria</taxon>
        <taxon>Hyphomicrobiales</taxon>
        <taxon>Xanthobacteraceae</taxon>
        <taxon>Azorhizobium</taxon>
    </lineage>
</organism>
<reference evidence="2 3" key="6">
    <citation type="journal article" date="2011" name="Appl. Environ. Microbiol.">
        <title>Involvement of the azorhizobial chromosome partition gene (parA) in the onset of bacteroid differentiation during Sesbania rostrata stem nodule development.</title>
        <authorList>
            <person name="Liu CT."/>
            <person name="Lee KB."/>
            <person name="Wang YS."/>
            <person name="Peng MH."/>
            <person name="Lee KT."/>
            <person name="Suzuki S."/>
            <person name="Suzuki T."/>
            <person name="Oyaizu H."/>
        </authorList>
    </citation>
    <scope>NUCLEOTIDE SEQUENCE [LARGE SCALE GENOMIC DNA]</scope>
    <source>
        <strain evidence="3">ATCC 43989 / DSM 5975 / JCM 20966 / LMG 6465 / NBRC 14845 / NCIMB 13405 / ORS 571</strain>
    </source>
</reference>
<dbReference type="eggNOG" id="ENOG5032C0R">
    <property type="taxonomic scope" value="Bacteria"/>
</dbReference>
<dbReference type="EMBL" id="AP009384">
    <property type="protein sequence ID" value="BAF89212.1"/>
    <property type="molecule type" value="Genomic_DNA"/>
</dbReference>
<reference evidence="2 3" key="4">
    <citation type="journal article" date="2009" name="Appl. Environ. Microbiol.">
        <title>Comparative genome-wide transcriptional profiling of Azorhizobium caulinodans ORS571 grown under free-living and symbiotic conditions.</title>
        <authorList>
            <person name="Tsukada S."/>
            <person name="Aono T."/>
            <person name="Akiba N."/>
            <person name="Lee KB."/>
            <person name="Liu CT."/>
            <person name="Toyazaki H."/>
            <person name="Oyaizu H."/>
        </authorList>
    </citation>
    <scope>NUCLEOTIDE SEQUENCE [LARGE SCALE GENOMIC DNA]</scope>
    <source>
        <strain evidence="3">ATCC 43989 / DSM 5975 / JCM 20966 / LMG 6465 / NBRC 14845 / NCIMB 13405 / ORS 571</strain>
    </source>
</reference>
<dbReference type="STRING" id="438753.AZC_3214"/>
<reference evidence="2 3" key="5">
    <citation type="journal article" date="2010" name="Appl. Environ. Microbiol.">
        <title>phrR-like gene praR of Azorhizobium caulinodans ORS571 is essential for symbiosis with Sesbania rostrata and is involved in expression of reb genes.</title>
        <authorList>
            <person name="Akiba N."/>
            <person name="Aono T."/>
            <person name="Toyazaki H."/>
            <person name="Sato S."/>
            <person name="Oyaizu H."/>
        </authorList>
    </citation>
    <scope>NUCLEOTIDE SEQUENCE [LARGE SCALE GENOMIC DNA]</scope>
    <source>
        <strain evidence="3">ATCC 43989 / DSM 5975 / JCM 20966 / LMG 6465 / NBRC 14845 / NCIMB 13405 / ORS 571</strain>
    </source>
</reference>
<dbReference type="Pfam" id="PF14488">
    <property type="entry name" value="DUF4434"/>
    <property type="match status" value="1"/>
</dbReference>
<dbReference type="KEGG" id="azc:AZC_3214"/>
<keyword evidence="3" id="KW-1185">Reference proteome</keyword>
<accession>A8ICI7</accession>
<dbReference type="Gene3D" id="3.20.20.80">
    <property type="entry name" value="Glycosidases"/>
    <property type="match status" value="1"/>
</dbReference>
<proteinExistence type="predicted"/>
<gene>
    <name evidence="2" type="ordered locus">AZC_3214</name>
</gene>
<evidence type="ECO:0000259" key="1">
    <source>
        <dbReference type="Pfam" id="PF14488"/>
    </source>
</evidence>
<evidence type="ECO:0000313" key="2">
    <source>
        <dbReference type="EMBL" id="BAF89212.1"/>
    </source>
</evidence>
<dbReference type="Proteomes" id="UP000000270">
    <property type="component" value="Chromosome"/>
</dbReference>
<sequence>MLIPSFNPGLSSPTRRGLMWVVAGCGVLALTSSGPFQRWLPRRLDGTFLQAWKSDLDLPRSAWAERIHLFATLDCRHLILQWVSFGQEYGLSDPLLLDILDFALAAGVRVTFGLPYDGGYWQMLASGDRAKRAAFLDRVGTEGVAFLEAARHSNHPAFAGYYIPYEIDQYSWADPADRDLLAGYLRRISAAARGPGVLSISTFRSGIPTTATLEGLWERILTSVPLKLMVQDGVGVFGMANYARLAPLFATLRRRGADFDVIVELFTEKPSGRTDGTTFAADPATIGRLQAQLAVAAGTGARRLIGFAVHPYMTDGMPGAADLRRSYLRALSAGA</sequence>
<reference evidence="3" key="2">
    <citation type="submission" date="2007-04" db="EMBL/GenBank/DDBJ databases">
        <title>Complete genome sequence of the nitrogen-fixing bacterium Azorhizobium caulinodans ORS571.</title>
        <authorList>
            <person name="Lee K.B."/>
            <person name="Backer P.D."/>
            <person name="Aono T."/>
            <person name="Liu C.T."/>
            <person name="Suzuki S."/>
            <person name="Suzuki T."/>
            <person name="Kaneko T."/>
            <person name="Yamada M."/>
            <person name="Tabata S."/>
            <person name="Kupfer D.M."/>
            <person name="Najar F.Z."/>
            <person name="Wiley G.B."/>
            <person name="Roe B."/>
            <person name="Binnewies T."/>
            <person name="Ussery D."/>
            <person name="Vereecke D."/>
            <person name="Gevers D."/>
            <person name="Holsters M."/>
            <person name="Oyaizu H."/>
        </authorList>
    </citation>
    <scope>NUCLEOTIDE SEQUENCE [LARGE SCALE GENOMIC DNA]</scope>
    <source>
        <strain evidence="3">ATCC 43989 / DSM 5975 / JCM 20966 / LMG 6465 / NBRC 14845 / NCIMB 13405 / ORS 571</strain>
    </source>
</reference>
<evidence type="ECO:0000313" key="3">
    <source>
        <dbReference type="Proteomes" id="UP000000270"/>
    </source>
</evidence>
<name>A8ICI7_AZOC5</name>
<reference evidence="2 3" key="3">
    <citation type="journal article" date="2008" name="BMC Genomics">
        <title>The genome of the versatile nitrogen fixer Azorhizobium caulinodans ORS571.</title>
        <authorList>
            <person name="Lee KB."/>
            <person name="Backer P.D."/>
            <person name="Aono T."/>
            <person name="Liu CT."/>
            <person name="Suzuki S."/>
            <person name="Suzuki T."/>
            <person name="Kaneko T."/>
            <person name="Yamada M."/>
            <person name="Tabata S."/>
            <person name="Kupfer D.M."/>
            <person name="Najar F.Z."/>
            <person name="Wiley G.B."/>
            <person name="Roe B."/>
            <person name="Binnewies T.T."/>
            <person name="Ussery D.W."/>
            <person name="D'Haeze W."/>
            <person name="Herder J.D."/>
            <person name="Gevers D."/>
            <person name="Vereecke D."/>
            <person name="Holsters M."/>
            <person name="Oyaizu H."/>
        </authorList>
    </citation>
    <scope>NUCLEOTIDE SEQUENCE [LARGE SCALE GENOMIC DNA]</scope>
    <source>
        <strain evidence="3">ATCC 43989 / DSM 5975 / JCM 20966 / LMG 6465 / NBRC 14845 / NCIMB 13405 / ORS 571</strain>
    </source>
</reference>
<dbReference type="HOGENOM" id="CLU_076279_0_0_5"/>
<protein>
    <recommendedName>
        <fullName evidence="1">DUF4434 domain-containing protein</fullName>
    </recommendedName>
</protein>
<dbReference type="InterPro" id="IPR027849">
    <property type="entry name" value="DUF4434"/>
</dbReference>
<dbReference type="AlphaFoldDB" id="A8ICI7"/>